<feature type="region of interest" description="Disordered" evidence="1">
    <location>
        <begin position="478"/>
        <end position="509"/>
    </location>
</feature>
<evidence type="ECO:0000313" key="2">
    <source>
        <dbReference type="EMBL" id="KAK9021324.1"/>
    </source>
</evidence>
<sequence>MACIVACSFTWLHTESLSSCSASAGGESCIVACSFTWLHMSPAATAVQAFCIFTCSGWCRRGWAGNVGRVVHGKFWFHVSGNVRKNLYKCEKRRVKFEAKFERKKVEVHPTTFDTHEVSQRWHTEQRCSYQHVGETFEPEQNWHQSPNNGVMDLNIEWSTWESRTEPIRPVVGSSSSSNPWEEPIYNYPTVGETTYQHTQVSSSEPRNVFEQPHVQTNFGASSSSYACHDDDVYRPQFDYPQPSTYGQSMCVDSVTCWLSTTTISTPSFAQDMYSTPPPMQTMRKKHLPSIFGIIDLTAHEVSQRWHTEQRCSYQHVGETFEPEQNWHQSPNNGVMDLNIEWSTWESRTEPIRPVVGSSSSSNPWEEPIYNYPTVGETTYQHTQVSSSEPRNVFEQPHVQTNFGASSSSYACHDDDVYRPQFDYPQPSTYGQSMCVDSVTCWLSTTTISTPSFAQDMYSTPPPMQTMDDQLNQDEQTPDLLHQRRIVNPPRRYDQTSSLHRQVLPRRKG</sequence>
<evidence type="ECO:0000313" key="3">
    <source>
        <dbReference type="Proteomes" id="UP001396334"/>
    </source>
</evidence>
<reference evidence="2 3" key="1">
    <citation type="journal article" date="2024" name="G3 (Bethesda)">
        <title>Genome assembly of Hibiscus sabdariffa L. provides insights into metabolisms of medicinal natural products.</title>
        <authorList>
            <person name="Kim T."/>
        </authorList>
    </citation>
    <scope>NUCLEOTIDE SEQUENCE [LARGE SCALE GENOMIC DNA]</scope>
    <source>
        <strain evidence="2">TK-2024</strain>
        <tissue evidence="2">Old leaves</tissue>
    </source>
</reference>
<accession>A0ABR2S8M8</accession>
<protein>
    <submittedName>
        <fullName evidence="2">Uncharacterized protein</fullName>
    </submittedName>
</protein>
<gene>
    <name evidence="2" type="ORF">V6N11_011318</name>
</gene>
<organism evidence="2 3">
    <name type="scientific">Hibiscus sabdariffa</name>
    <name type="common">roselle</name>
    <dbReference type="NCBI Taxonomy" id="183260"/>
    <lineage>
        <taxon>Eukaryota</taxon>
        <taxon>Viridiplantae</taxon>
        <taxon>Streptophyta</taxon>
        <taxon>Embryophyta</taxon>
        <taxon>Tracheophyta</taxon>
        <taxon>Spermatophyta</taxon>
        <taxon>Magnoliopsida</taxon>
        <taxon>eudicotyledons</taxon>
        <taxon>Gunneridae</taxon>
        <taxon>Pentapetalae</taxon>
        <taxon>rosids</taxon>
        <taxon>malvids</taxon>
        <taxon>Malvales</taxon>
        <taxon>Malvaceae</taxon>
        <taxon>Malvoideae</taxon>
        <taxon>Hibiscus</taxon>
    </lineage>
</organism>
<evidence type="ECO:0000256" key="1">
    <source>
        <dbReference type="SAM" id="MobiDB-lite"/>
    </source>
</evidence>
<keyword evidence="3" id="KW-1185">Reference proteome</keyword>
<dbReference type="Proteomes" id="UP001396334">
    <property type="component" value="Unassembled WGS sequence"/>
</dbReference>
<name>A0ABR2S8M8_9ROSI</name>
<proteinExistence type="predicted"/>
<comment type="caution">
    <text evidence="2">The sequence shown here is derived from an EMBL/GenBank/DDBJ whole genome shotgun (WGS) entry which is preliminary data.</text>
</comment>
<dbReference type="EMBL" id="JBBPBN010000016">
    <property type="protein sequence ID" value="KAK9021324.1"/>
    <property type="molecule type" value="Genomic_DNA"/>
</dbReference>